<feature type="compositionally biased region" description="Low complexity" evidence="4">
    <location>
        <begin position="33"/>
        <end position="53"/>
    </location>
</feature>
<gene>
    <name evidence="5" type="ORF">GOODEAATRI_018906</name>
</gene>
<dbReference type="InterPro" id="IPR047854">
    <property type="entry name" value="RFC_lid"/>
</dbReference>
<comment type="caution">
    <text evidence="5">The sequence shown here is derived from an EMBL/GenBank/DDBJ whole genome shotgun (WGS) entry which is preliminary data.</text>
</comment>
<feature type="compositionally biased region" description="Polar residues" evidence="4">
    <location>
        <begin position="54"/>
        <end position="71"/>
    </location>
</feature>
<evidence type="ECO:0000313" key="6">
    <source>
        <dbReference type="Proteomes" id="UP001476798"/>
    </source>
</evidence>
<protein>
    <recommendedName>
        <fullName evidence="7">Replication factor C subunit 1</fullName>
    </recommendedName>
</protein>
<feature type="region of interest" description="Disordered" evidence="4">
    <location>
        <begin position="33"/>
        <end position="117"/>
    </location>
</feature>
<dbReference type="Gene3D" id="1.20.272.10">
    <property type="match status" value="1"/>
</dbReference>
<dbReference type="CDD" id="cd18140">
    <property type="entry name" value="HLD_clamp_RFC"/>
    <property type="match status" value="1"/>
</dbReference>
<accession>A0ABV0NBT3</accession>
<evidence type="ECO:0000256" key="1">
    <source>
        <dbReference type="ARBA" id="ARBA00022705"/>
    </source>
</evidence>
<feature type="compositionally biased region" description="Low complexity" evidence="4">
    <location>
        <begin position="99"/>
        <end position="108"/>
    </location>
</feature>
<keyword evidence="6" id="KW-1185">Reference proteome</keyword>
<dbReference type="Proteomes" id="UP001476798">
    <property type="component" value="Unassembled WGS sequence"/>
</dbReference>
<keyword evidence="3" id="KW-0067">ATP-binding</keyword>
<evidence type="ECO:0000256" key="4">
    <source>
        <dbReference type="SAM" id="MobiDB-lite"/>
    </source>
</evidence>
<dbReference type="PANTHER" id="PTHR23389:SF6">
    <property type="entry name" value="REPLICATION FACTOR C SUBUNIT 1"/>
    <property type="match status" value="1"/>
</dbReference>
<dbReference type="InterPro" id="IPR027417">
    <property type="entry name" value="P-loop_NTPase"/>
</dbReference>
<proteinExistence type="predicted"/>
<dbReference type="PANTHER" id="PTHR23389">
    <property type="entry name" value="CHROMOSOME TRANSMISSION FIDELITY FACTOR 18"/>
    <property type="match status" value="1"/>
</dbReference>
<keyword evidence="2" id="KW-0547">Nucleotide-binding</keyword>
<evidence type="ECO:0000256" key="2">
    <source>
        <dbReference type="ARBA" id="ARBA00022741"/>
    </source>
</evidence>
<dbReference type="EMBL" id="JAHRIO010031624">
    <property type="protein sequence ID" value="MEQ2168842.1"/>
    <property type="molecule type" value="Genomic_DNA"/>
</dbReference>
<dbReference type="Gene3D" id="1.10.8.60">
    <property type="match status" value="1"/>
</dbReference>
<organism evidence="5 6">
    <name type="scientific">Goodea atripinnis</name>
    <dbReference type="NCBI Taxonomy" id="208336"/>
    <lineage>
        <taxon>Eukaryota</taxon>
        <taxon>Metazoa</taxon>
        <taxon>Chordata</taxon>
        <taxon>Craniata</taxon>
        <taxon>Vertebrata</taxon>
        <taxon>Euteleostomi</taxon>
        <taxon>Actinopterygii</taxon>
        <taxon>Neopterygii</taxon>
        <taxon>Teleostei</taxon>
        <taxon>Neoteleostei</taxon>
        <taxon>Acanthomorphata</taxon>
        <taxon>Ovalentaria</taxon>
        <taxon>Atherinomorphae</taxon>
        <taxon>Cyprinodontiformes</taxon>
        <taxon>Goodeidae</taxon>
        <taxon>Goodea</taxon>
    </lineage>
</organism>
<evidence type="ECO:0008006" key="7">
    <source>
        <dbReference type="Google" id="ProtNLM"/>
    </source>
</evidence>
<dbReference type="InterPro" id="IPR008921">
    <property type="entry name" value="DNA_pol3_clamp-load_cplx_C"/>
</dbReference>
<sequence>MVLLVLDCLIKSISLYFGMFSCLCIIQSKASKTRSPSQSSKSTPKAQKTSPSKGNSRSPQTPSPSKTGQAQSRRPRTSGSSTPSGRGSGQTARRELDLPSSSSSSAAGPSPPSPQGEAATLLWVDKYRPHSLKAVIGQQGDQSCANKLLRWLQNWYKHHSGGLDKPAGTSQTVSSKHVLIMDEVDGMAGNEDRGGIQEMIGLIKNSKIPIICMCNDRNHQKIRSLANYCFDLRFQRPRVEQIKGAMMSIAYKEGIRIPPPALNEIILASNQDVRQVIHNLSMWSAKDKVMTYDQCKADAASARKDMKLGPFDVCRKVFASGEETAHMSLIDKSDLFFHDYSLAPLFVQENYLHVHPAAAR</sequence>
<dbReference type="Pfam" id="PF25361">
    <property type="entry name" value="AAA_lid_RFC1"/>
    <property type="match status" value="1"/>
</dbReference>
<keyword evidence="1" id="KW-0235">DNA replication</keyword>
<evidence type="ECO:0000313" key="5">
    <source>
        <dbReference type="EMBL" id="MEQ2168842.1"/>
    </source>
</evidence>
<evidence type="ECO:0000256" key="3">
    <source>
        <dbReference type="ARBA" id="ARBA00022840"/>
    </source>
</evidence>
<dbReference type="Gene3D" id="3.40.50.300">
    <property type="entry name" value="P-loop containing nucleotide triphosphate hydrolases"/>
    <property type="match status" value="1"/>
</dbReference>
<name>A0ABV0NBT3_9TELE</name>
<reference evidence="5 6" key="1">
    <citation type="submission" date="2021-06" db="EMBL/GenBank/DDBJ databases">
        <authorList>
            <person name="Palmer J.M."/>
        </authorList>
    </citation>
    <scope>NUCLEOTIDE SEQUENCE [LARGE SCALE GENOMIC DNA]</scope>
    <source>
        <strain evidence="5 6">GA_2019</strain>
        <tissue evidence="5">Muscle</tissue>
    </source>
</reference>
<dbReference type="SUPFAM" id="SSF48019">
    <property type="entry name" value="post-AAA+ oligomerization domain-like"/>
    <property type="match status" value="1"/>
</dbReference>
<dbReference type="SUPFAM" id="SSF52540">
    <property type="entry name" value="P-loop containing nucleoside triphosphate hydrolases"/>
    <property type="match status" value="1"/>
</dbReference>